<evidence type="ECO:0000313" key="2">
    <source>
        <dbReference type="Proteomes" id="UP001249240"/>
    </source>
</evidence>
<protein>
    <submittedName>
        <fullName evidence="1">Uncharacterized protein</fullName>
    </submittedName>
</protein>
<dbReference type="Proteomes" id="UP001249240">
    <property type="component" value="Unassembled WGS sequence"/>
</dbReference>
<gene>
    <name evidence="1" type="ORF">P7D78_19310</name>
</gene>
<proteinExistence type="predicted"/>
<evidence type="ECO:0000313" key="1">
    <source>
        <dbReference type="EMBL" id="MDT2540257.1"/>
    </source>
</evidence>
<dbReference type="RefSeq" id="WP_311807462.1">
    <property type="nucleotide sequence ID" value="NZ_JARPXM010000032.1"/>
</dbReference>
<accession>A0AAW8T2X5</accession>
<sequence>MGEEEGVKKSYHIFRSRIIDVPEVASSGISRNFLKRLTSVINADSKKFCPLAQWALCRELWHNSLSNKNFCQADESEIGASVFAFFEIILKEEVIVVLLRFFCRILSSDQAHVFLLFLKSDTINLIIERDLKNLF</sequence>
<dbReference type="AlphaFoldDB" id="A0AAW8T2X5"/>
<comment type="caution">
    <text evidence="1">The sequence shown here is derived from an EMBL/GenBank/DDBJ whole genome shotgun (WGS) entry which is preliminary data.</text>
</comment>
<name>A0AAW8T2X5_9ENTE</name>
<dbReference type="EMBL" id="JARPXM010000032">
    <property type="protein sequence ID" value="MDT2540257.1"/>
    <property type="molecule type" value="Genomic_DNA"/>
</dbReference>
<organism evidence="1 2">
    <name type="scientific">Enterococcus raffinosus</name>
    <dbReference type="NCBI Taxonomy" id="71452"/>
    <lineage>
        <taxon>Bacteria</taxon>
        <taxon>Bacillati</taxon>
        <taxon>Bacillota</taxon>
        <taxon>Bacilli</taxon>
        <taxon>Lactobacillales</taxon>
        <taxon>Enterococcaceae</taxon>
        <taxon>Enterococcus</taxon>
    </lineage>
</organism>
<reference evidence="1" key="1">
    <citation type="submission" date="2023-03" db="EMBL/GenBank/DDBJ databases">
        <authorList>
            <person name="Shen W."/>
            <person name="Cai J."/>
        </authorList>
    </citation>
    <scope>NUCLEOTIDE SEQUENCE</scope>
    <source>
        <strain evidence="1">B646-2</strain>
    </source>
</reference>